<dbReference type="Gene3D" id="3.90.1570.10">
    <property type="entry name" value="tt1808, chain A"/>
    <property type="match status" value="1"/>
</dbReference>
<accession>A0A4Y3VU72</accession>
<dbReference type="PANTHER" id="PTHR35400">
    <property type="entry name" value="SLR1083 PROTEIN"/>
    <property type="match status" value="1"/>
</dbReference>
<evidence type="ECO:0000256" key="1">
    <source>
        <dbReference type="SAM" id="MobiDB-lite"/>
    </source>
</evidence>
<reference evidence="3 4" key="1">
    <citation type="submission" date="2019-06" db="EMBL/GenBank/DDBJ databases">
        <title>Whole genome shotgun sequence of Streptomyces spinoverrucosus NBRC 14228.</title>
        <authorList>
            <person name="Hosoyama A."/>
            <person name="Uohara A."/>
            <person name="Ohji S."/>
            <person name="Ichikawa N."/>
        </authorList>
    </citation>
    <scope>NUCLEOTIDE SEQUENCE [LARGE SCALE GENOMIC DNA]</scope>
    <source>
        <strain evidence="3 4">NBRC 14228</strain>
    </source>
</reference>
<evidence type="ECO:0000313" key="4">
    <source>
        <dbReference type="Proteomes" id="UP000317881"/>
    </source>
</evidence>
<dbReference type="PANTHER" id="PTHR35400:SF3">
    <property type="entry name" value="SLL1072 PROTEIN"/>
    <property type="match status" value="1"/>
</dbReference>
<dbReference type="Proteomes" id="UP000317881">
    <property type="component" value="Unassembled WGS sequence"/>
</dbReference>
<sequence>MGKVEERLGKTARARRLCDVQAGEEATQYGGFDAERDVGPPTDPACVPEPDRKGRRTSAVPMSSLPRIHPKPRPGNLREVAEKLVEATGLRVQILGGTLVMSPTPRGKHAKVIYLLEKMIRPELPPDLVAVEMSSIEMPDDPDDYVTPDLLVCPSEFLDSDDWLLDPRDIEVVVEVISQSEKSREIRDKTDWYAVAGVAVLLVIDPRKGIWALHTRPDNGAYRDTLPGKFGESVPLPAPLGFHVTTDDFPVYGPSPRPRGTTTER</sequence>
<feature type="domain" description="Putative restriction endonuclease" evidence="2">
    <location>
        <begin position="84"/>
        <end position="244"/>
    </location>
</feature>
<dbReference type="InterPro" id="IPR008538">
    <property type="entry name" value="Uma2"/>
</dbReference>
<dbReference type="InterPro" id="IPR011335">
    <property type="entry name" value="Restrct_endonuc-II-like"/>
</dbReference>
<dbReference type="CDD" id="cd06260">
    <property type="entry name" value="DUF820-like"/>
    <property type="match status" value="1"/>
</dbReference>
<name>A0A4Y3VU72_9ACTN</name>
<evidence type="ECO:0000313" key="3">
    <source>
        <dbReference type="EMBL" id="GEC09788.1"/>
    </source>
</evidence>
<organism evidence="3 4">
    <name type="scientific">Streptomyces spinoverrucosus</name>
    <dbReference type="NCBI Taxonomy" id="284043"/>
    <lineage>
        <taxon>Bacteria</taxon>
        <taxon>Bacillati</taxon>
        <taxon>Actinomycetota</taxon>
        <taxon>Actinomycetes</taxon>
        <taxon>Kitasatosporales</taxon>
        <taxon>Streptomycetaceae</taxon>
        <taxon>Streptomyces</taxon>
    </lineage>
</organism>
<evidence type="ECO:0000259" key="2">
    <source>
        <dbReference type="Pfam" id="PF05685"/>
    </source>
</evidence>
<dbReference type="SUPFAM" id="SSF52980">
    <property type="entry name" value="Restriction endonuclease-like"/>
    <property type="match status" value="1"/>
</dbReference>
<comment type="caution">
    <text evidence="3">The sequence shown here is derived from an EMBL/GenBank/DDBJ whole genome shotgun (WGS) entry which is preliminary data.</text>
</comment>
<gene>
    <name evidence="3" type="ORF">SSP24_74430</name>
</gene>
<dbReference type="InterPro" id="IPR012296">
    <property type="entry name" value="Nuclease_put_TT1808"/>
</dbReference>
<keyword evidence="4" id="KW-1185">Reference proteome</keyword>
<dbReference type="Pfam" id="PF05685">
    <property type="entry name" value="Uma2"/>
    <property type="match status" value="1"/>
</dbReference>
<protein>
    <recommendedName>
        <fullName evidence="2">Putative restriction endonuclease domain-containing protein</fullName>
    </recommendedName>
</protein>
<proteinExistence type="predicted"/>
<dbReference type="EMBL" id="BJND01000081">
    <property type="protein sequence ID" value="GEC09788.1"/>
    <property type="molecule type" value="Genomic_DNA"/>
</dbReference>
<feature type="region of interest" description="Disordered" evidence="1">
    <location>
        <begin position="28"/>
        <end position="75"/>
    </location>
</feature>
<dbReference type="AlphaFoldDB" id="A0A4Y3VU72"/>